<keyword evidence="2" id="KW-0238">DNA-binding</keyword>
<dbReference type="InterPro" id="IPR036390">
    <property type="entry name" value="WH_DNA-bd_sf"/>
</dbReference>
<keyword evidence="1" id="KW-0805">Transcription regulation</keyword>
<name>A0A7Y0EH65_9CLOT</name>
<protein>
    <submittedName>
        <fullName evidence="5">GntR family transcriptional regulator</fullName>
    </submittedName>
</protein>
<dbReference type="SMART" id="SM00895">
    <property type="entry name" value="FCD"/>
    <property type="match status" value="1"/>
</dbReference>
<dbReference type="GO" id="GO:0003677">
    <property type="term" value="F:DNA binding"/>
    <property type="evidence" value="ECO:0007669"/>
    <property type="project" value="UniProtKB-KW"/>
</dbReference>
<evidence type="ECO:0000256" key="2">
    <source>
        <dbReference type="ARBA" id="ARBA00023125"/>
    </source>
</evidence>
<sequence>MNKEVFQETLKNNPFSSLNDLVFNTILQDIVTIGLTPGEKISSLHIANQLGVSRSPVKIAIERLLSEKLIIRSENGNLNVAPLSKEDHLYICETRKIIEGSASFYAAKRINNVELKELEKILKKADNILLSHIDSNLNNIGNLIFLDIQFHSKILNACRNPYIIEMYDNIKNRVQRYSFYQKYRYKHNLMSTDFFYENNRERYAILKAIENGLSAIAQSEMEFHIDKMKWNFS</sequence>
<dbReference type="SUPFAM" id="SSF48008">
    <property type="entry name" value="GntR ligand-binding domain-like"/>
    <property type="match status" value="1"/>
</dbReference>
<evidence type="ECO:0000313" key="5">
    <source>
        <dbReference type="EMBL" id="NMM63388.1"/>
    </source>
</evidence>
<dbReference type="PANTHER" id="PTHR43537">
    <property type="entry name" value="TRANSCRIPTIONAL REGULATOR, GNTR FAMILY"/>
    <property type="match status" value="1"/>
</dbReference>
<evidence type="ECO:0000313" key="6">
    <source>
        <dbReference type="Proteomes" id="UP000537131"/>
    </source>
</evidence>
<dbReference type="InterPro" id="IPR036388">
    <property type="entry name" value="WH-like_DNA-bd_sf"/>
</dbReference>
<evidence type="ECO:0000256" key="3">
    <source>
        <dbReference type="ARBA" id="ARBA00023163"/>
    </source>
</evidence>
<comment type="caution">
    <text evidence="5">The sequence shown here is derived from an EMBL/GenBank/DDBJ whole genome shotgun (WGS) entry which is preliminary data.</text>
</comment>
<dbReference type="AlphaFoldDB" id="A0A7Y0EH65"/>
<dbReference type="Gene3D" id="1.20.120.530">
    <property type="entry name" value="GntR ligand-binding domain-like"/>
    <property type="match status" value="1"/>
</dbReference>
<dbReference type="Gene3D" id="1.10.10.10">
    <property type="entry name" value="Winged helix-like DNA-binding domain superfamily/Winged helix DNA-binding domain"/>
    <property type="match status" value="1"/>
</dbReference>
<dbReference type="PROSITE" id="PS50949">
    <property type="entry name" value="HTH_GNTR"/>
    <property type="match status" value="1"/>
</dbReference>
<evidence type="ECO:0000259" key="4">
    <source>
        <dbReference type="PROSITE" id="PS50949"/>
    </source>
</evidence>
<feature type="domain" description="HTH gntR-type" evidence="4">
    <location>
        <begin position="16"/>
        <end position="83"/>
    </location>
</feature>
<dbReference type="PANTHER" id="PTHR43537:SF24">
    <property type="entry name" value="GLUCONATE OPERON TRANSCRIPTIONAL REPRESSOR"/>
    <property type="match status" value="1"/>
</dbReference>
<dbReference type="Pfam" id="PF00392">
    <property type="entry name" value="GntR"/>
    <property type="match status" value="1"/>
</dbReference>
<dbReference type="InterPro" id="IPR000524">
    <property type="entry name" value="Tscrpt_reg_HTH_GntR"/>
</dbReference>
<dbReference type="InterPro" id="IPR011711">
    <property type="entry name" value="GntR_C"/>
</dbReference>
<dbReference type="InterPro" id="IPR008920">
    <property type="entry name" value="TF_FadR/GntR_C"/>
</dbReference>
<reference evidence="5 6" key="2">
    <citation type="submission" date="2020-06" db="EMBL/GenBank/DDBJ databases">
        <title>Complete Genome Sequence of Clostridium muelleri sp. nov. P21T, an Acid-Alcohol Producing Acetogen Isolated from Old Hay.</title>
        <authorList>
            <person name="Duncan K.E."/>
            <person name="Tanner R.S."/>
        </authorList>
    </citation>
    <scope>NUCLEOTIDE SEQUENCE [LARGE SCALE GENOMIC DNA]</scope>
    <source>
        <strain evidence="5 6">P21</strain>
    </source>
</reference>
<keyword evidence="6" id="KW-1185">Reference proteome</keyword>
<dbReference type="EMBL" id="JABBNI010000021">
    <property type="protein sequence ID" value="NMM63388.1"/>
    <property type="molecule type" value="Genomic_DNA"/>
</dbReference>
<accession>A0A7Y0EH65</accession>
<gene>
    <name evidence="5" type="ORF">HBE96_12000</name>
</gene>
<dbReference type="Proteomes" id="UP000537131">
    <property type="component" value="Unassembled WGS sequence"/>
</dbReference>
<dbReference type="RefSeq" id="WP_169297989.1">
    <property type="nucleotide sequence ID" value="NZ_JABBNI010000021.1"/>
</dbReference>
<keyword evidence="3" id="KW-0804">Transcription</keyword>
<reference evidence="5 6" key="1">
    <citation type="submission" date="2020-04" db="EMBL/GenBank/DDBJ databases">
        <authorList>
            <person name="Doyle D.A."/>
        </authorList>
    </citation>
    <scope>NUCLEOTIDE SEQUENCE [LARGE SCALE GENOMIC DNA]</scope>
    <source>
        <strain evidence="5 6">P21</strain>
    </source>
</reference>
<evidence type="ECO:0000256" key="1">
    <source>
        <dbReference type="ARBA" id="ARBA00023015"/>
    </source>
</evidence>
<proteinExistence type="predicted"/>
<organism evidence="5 6">
    <name type="scientific">Clostridium muellerianum</name>
    <dbReference type="NCBI Taxonomy" id="2716538"/>
    <lineage>
        <taxon>Bacteria</taxon>
        <taxon>Bacillati</taxon>
        <taxon>Bacillota</taxon>
        <taxon>Clostridia</taxon>
        <taxon>Eubacteriales</taxon>
        <taxon>Clostridiaceae</taxon>
        <taxon>Clostridium</taxon>
    </lineage>
</organism>
<dbReference type="GO" id="GO:0003700">
    <property type="term" value="F:DNA-binding transcription factor activity"/>
    <property type="evidence" value="ECO:0007669"/>
    <property type="project" value="InterPro"/>
</dbReference>
<dbReference type="Pfam" id="PF07729">
    <property type="entry name" value="FCD"/>
    <property type="match status" value="1"/>
</dbReference>
<dbReference type="SUPFAM" id="SSF46785">
    <property type="entry name" value="Winged helix' DNA-binding domain"/>
    <property type="match status" value="1"/>
</dbReference>